<dbReference type="GO" id="GO:0036503">
    <property type="term" value="P:ERAD pathway"/>
    <property type="evidence" value="ECO:0007669"/>
    <property type="project" value="TreeGrafter"/>
</dbReference>
<evidence type="ECO:0000259" key="5">
    <source>
        <dbReference type="Pfam" id="PF03152"/>
    </source>
</evidence>
<dbReference type="AlphaFoldDB" id="A0A1B7P4W2"/>
<reference evidence="7 8" key="1">
    <citation type="submission" date="2015-07" db="EMBL/GenBank/DDBJ databases">
        <title>Emmonsia species relationships and genome sequence.</title>
        <authorList>
            <person name="Cuomo C.A."/>
            <person name="Schwartz I.S."/>
            <person name="Kenyon C."/>
            <person name="de Hoog G.S."/>
            <person name="Govender N.P."/>
            <person name="Botha A."/>
            <person name="Moreno L."/>
            <person name="de Vries M."/>
            <person name="Munoz J.F."/>
            <person name="Stielow J.B."/>
        </authorList>
    </citation>
    <scope>NUCLEOTIDE SEQUENCE [LARGE SCALE GENOMIC DNA]</scope>
    <source>
        <strain evidence="7 8">CBS 136260</strain>
    </source>
</reference>
<dbReference type="FunFam" id="2.40.40.50:FF:000001">
    <property type="entry name" value="Ubiquitin fusion degradation protein 1 homolog"/>
    <property type="match status" value="1"/>
</dbReference>
<dbReference type="InterPro" id="IPR055418">
    <property type="entry name" value="UFD1_N2"/>
</dbReference>
<dbReference type="PANTHER" id="PTHR12555">
    <property type="entry name" value="UBIQUITIN FUSION DEGRADATON PROTEIN 1"/>
    <property type="match status" value="1"/>
</dbReference>
<comment type="similarity">
    <text evidence="1">Belongs to the UFD1 family.</text>
</comment>
<comment type="caution">
    <text evidence="7">The sequence shown here is derived from an EMBL/GenBank/DDBJ whole genome shotgun (WGS) entry which is preliminary data.</text>
</comment>
<evidence type="ECO:0000256" key="2">
    <source>
        <dbReference type="ARBA" id="ARBA00022786"/>
    </source>
</evidence>
<feature type="compositionally biased region" description="Low complexity" evidence="4">
    <location>
        <begin position="309"/>
        <end position="320"/>
    </location>
</feature>
<accession>A0A1B7P4W2</accession>
<evidence type="ECO:0000313" key="8">
    <source>
        <dbReference type="Proteomes" id="UP000091918"/>
    </source>
</evidence>
<dbReference type="STRING" id="1658172.A0A1B7P4W2"/>
<dbReference type="InterPro" id="IPR042299">
    <property type="entry name" value="Ufd1-like_Nn"/>
</dbReference>
<evidence type="ECO:0000256" key="4">
    <source>
        <dbReference type="SAM" id="MobiDB-lite"/>
    </source>
</evidence>
<evidence type="ECO:0000256" key="3">
    <source>
        <dbReference type="ARBA" id="ARBA00074895"/>
    </source>
</evidence>
<dbReference type="Pfam" id="PF03152">
    <property type="entry name" value="UFD1_N1"/>
    <property type="match status" value="1"/>
</dbReference>
<keyword evidence="2" id="KW-0833">Ubl conjugation pathway</keyword>
<dbReference type="GO" id="GO:0034098">
    <property type="term" value="C:VCP-NPL4-UFD1 AAA ATPase complex"/>
    <property type="evidence" value="ECO:0007669"/>
    <property type="project" value="TreeGrafter"/>
</dbReference>
<dbReference type="GO" id="GO:0031593">
    <property type="term" value="F:polyubiquitin modification-dependent protein binding"/>
    <property type="evidence" value="ECO:0007669"/>
    <property type="project" value="TreeGrafter"/>
</dbReference>
<dbReference type="GO" id="GO:0006511">
    <property type="term" value="P:ubiquitin-dependent protein catabolic process"/>
    <property type="evidence" value="ECO:0007669"/>
    <property type="project" value="InterPro"/>
</dbReference>
<dbReference type="Gene3D" id="3.10.330.10">
    <property type="match status" value="1"/>
</dbReference>
<proteinExistence type="inferred from homology"/>
<dbReference type="EMBL" id="LGUA01000108">
    <property type="protein sequence ID" value="OAX84066.1"/>
    <property type="molecule type" value="Genomic_DNA"/>
</dbReference>
<sequence>MLLPGFFQSIFNILGELTSEFQQFQGGFYEGDDPMDGVLHPSMMRLPGHAARRFDEFYRCYPVAMLPGPERDNVNHGGKVIMPPSALDKLTRLHITYPMLFELHNRVKDRTTHAGVLEFIAEEGKIYLPFWVMQTLLLEPGDLLQIKSTDLPPGQYIKLQAQSTSFLDISDPKAVLENSFRNFSCLSKGDVFTFSYNEQVYEMAVLETKPQHSKNAISVLETDLEVDFATPVGYEEPKRVSGSNTPQSITGGVFEWSINYSTIAPESTDAANGAKAVSSNFLHGGQRLNAKKGSKAPTPKASTPVSGKSSNLPQLPSSNSRMNGPQPLRLQPGKLFFGYALKPVKKKDIKEKVEDGQPKFKGAGQTLRGGTKRKGVVIGGTATPASGSDNESKGKPSKEDSRGRGLVDGLGGGHTQPPNIDLIFSVFLSCSYMR</sequence>
<dbReference type="Gene3D" id="2.40.40.50">
    <property type="entry name" value="Ubiquitin fusion degradation protein UFD1, N-terminal domain"/>
    <property type="match status" value="1"/>
</dbReference>
<feature type="region of interest" description="Disordered" evidence="4">
    <location>
        <begin position="282"/>
        <end position="329"/>
    </location>
</feature>
<dbReference type="InterPro" id="IPR055417">
    <property type="entry name" value="UFD1_N1"/>
</dbReference>
<dbReference type="GO" id="GO:0032182">
    <property type="term" value="F:ubiquitin-like protein binding"/>
    <property type="evidence" value="ECO:0007669"/>
    <property type="project" value="UniProtKB-ARBA"/>
</dbReference>
<feature type="compositionally biased region" description="Basic and acidic residues" evidence="4">
    <location>
        <begin position="390"/>
        <end position="405"/>
    </location>
</feature>
<dbReference type="InterPro" id="IPR004854">
    <property type="entry name" value="Ufd1-like"/>
</dbReference>
<organism evidence="7 8">
    <name type="scientific">Emergomyces africanus</name>
    <dbReference type="NCBI Taxonomy" id="1955775"/>
    <lineage>
        <taxon>Eukaryota</taxon>
        <taxon>Fungi</taxon>
        <taxon>Dikarya</taxon>
        <taxon>Ascomycota</taxon>
        <taxon>Pezizomycotina</taxon>
        <taxon>Eurotiomycetes</taxon>
        <taxon>Eurotiomycetidae</taxon>
        <taxon>Onygenales</taxon>
        <taxon>Ajellomycetaceae</taxon>
        <taxon>Emergomyces</taxon>
    </lineage>
</organism>
<evidence type="ECO:0000259" key="6">
    <source>
        <dbReference type="Pfam" id="PF24842"/>
    </source>
</evidence>
<protein>
    <recommendedName>
        <fullName evidence="3">Ubiquitin fusion degradation protein 1</fullName>
    </recommendedName>
</protein>
<evidence type="ECO:0000256" key="1">
    <source>
        <dbReference type="ARBA" id="ARBA00006043"/>
    </source>
</evidence>
<name>A0A1B7P4W2_9EURO</name>
<evidence type="ECO:0000313" key="7">
    <source>
        <dbReference type="EMBL" id="OAX84066.1"/>
    </source>
</evidence>
<feature type="domain" description="Ubiquitin fusion degradation protein UFD1 N-terminal subdomain 2" evidence="6">
    <location>
        <begin position="154"/>
        <end position="231"/>
    </location>
</feature>
<dbReference type="Proteomes" id="UP000091918">
    <property type="component" value="Unassembled WGS sequence"/>
</dbReference>
<dbReference type="Pfam" id="PF24842">
    <property type="entry name" value="UFD1_N2"/>
    <property type="match status" value="1"/>
</dbReference>
<feature type="region of interest" description="Disordered" evidence="4">
    <location>
        <begin position="357"/>
        <end position="414"/>
    </location>
</feature>
<gene>
    <name evidence="7" type="ORF">ACJ72_01570</name>
</gene>
<feature type="domain" description="Ubiquitin fusion degradation protein UFD1 N-terminal subdomain 1" evidence="5">
    <location>
        <begin position="54"/>
        <end position="152"/>
    </location>
</feature>
<dbReference type="OrthoDB" id="422728at2759"/>
<dbReference type="PANTHER" id="PTHR12555:SF13">
    <property type="entry name" value="UBIQUITIN RECOGNITION FACTOR IN ER-ASSOCIATED DEGRADATION PROTEIN 1"/>
    <property type="match status" value="1"/>
</dbReference>
<keyword evidence="8" id="KW-1185">Reference proteome</keyword>